<accession>A0A0F7F887</accession>
<dbReference type="EMBL" id="CP011114">
    <property type="protein sequence ID" value="AKG33918.1"/>
    <property type="molecule type" value="Genomic_DNA"/>
</dbReference>
<dbReference type="OrthoDB" id="6196975at2"/>
<comment type="subcellular location">
    <subcellularLocation>
        <location evidence="1">Cell envelope</location>
    </subcellularLocation>
</comment>
<dbReference type="InterPro" id="IPR028082">
    <property type="entry name" value="Peripla_BP_I"/>
</dbReference>
<dbReference type="SUPFAM" id="SSF53822">
    <property type="entry name" value="Periplasmic binding protein-like I"/>
    <property type="match status" value="1"/>
</dbReference>
<evidence type="ECO:0000313" key="5">
    <source>
        <dbReference type="EMBL" id="AKG33918.1"/>
    </source>
</evidence>
<dbReference type="PANTHER" id="PTHR46847">
    <property type="entry name" value="D-ALLOSE-BINDING PERIPLASMIC PROTEIN-RELATED"/>
    <property type="match status" value="1"/>
</dbReference>
<dbReference type="InterPro" id="IPR025997">
    <property type="entry name" value="SBP_2_dom"/>
</dbReference>
<gene>
    <name evidence="5" type="ORF">VK70_04415</name>
</gene>
<dbReference type="Proteomes" id="UP000034189">
    <property type="component" value="Chromosome"/>
</dbReference>
<reference evidence="5 6" key="2">
    <citation type="journal article" date="2016" name="Genome Announc.">
        <title>Genome Sequence of a Gram-Positive Diazotroph, Paenibacillus durus Type Strain ATCC 35681.</title>
        <authorList>
            <person name="Halim M.A."/>
            <person name="Rahman A.Y."/>
            <person name="Sim K.S."/>
            <person name="Yam H.C."/>
            <person name="Rahim A.A."/>
            <person name="Ghazali A.H."/>
            <person name="Najimudin N."/>
        </authorList>
    </citation>
    <scope>NUCLEOTIDE SEQUENCE [LARGE SCALE GENOMIC DNA]</scope>
    <source>
        <strain evidence="5 6">ATCC 35681</strain>
    </source>
</reference>
<organism evidence="5 6">
    <name type="scientific">Paenibacillus durus ATCC 35681</name>
    <dbReference type="NCBI Taxonomy" id="1333534"/>
    <lineage>
        <taxon>Bacteria</taxon>
        <taxon>Bacillati</taxon>
        <taxon>Bacillota</taxon>
        <taxon>Bacilli</taxon>
        <taxon>Bacillales</taxon>
        <taxon>Paenibacillaceae</taxon>
        <taxon>Paenibacillus</taxon>
    </lineage>
</organism>
<dbReference type="PANTHER" id="PTHR46847:SF1">
    <property type="entry name" value="D-ALLOSE-BINDING PERIPLASMIC PROTEIN-RELATED"/>
    <property type="match status" value="1"/>
</dbReference>
<evidence type="ECO:0000256" key="3">
    <source>
        <dbReference type="ARBA" id="ARBA00022729"/>
    </source>
</evidence>
<keyword evidence="3" id="KW-0732">Signal</keyword>
<sequence length="330" mass="35664">MFNRKWSIALLILLGGFLYTLVQFILSTNRLQHQVDNLLPGQAQAVPSRRILLISQELDNPYWQSIEQGARKAAGKYGMDLEYTGPLRINPEEQLSLLEQAIASRPSAIIVQGTGGADSKGLIDRAMALGIPVVTVDADEPGSRRLFYVGSDNLAAGEEMGRLVAEAANGKGTVGVLLGTARADSQRLRLEGLRSIIAKYPDMNIADVRTSDISRLQASEQTRSLLAAHPDLKAVVGFSSLDGLGALDAVRQLRTNRLLFAFDDLDETKEAVQKGLIKLTLVQQPLEMGSTAITLLHDYFQGKTVPNVSYTSIRLIGDSGIAKPDGEGAP</sequence>
<evidence type="ECO:0000256" key="1">
    <source>
        <dbReference type="ARBA" id="ARBA00004196"/>
    </source>
</evidence>
<evidence type="ECO:0000313" key="6">
    <source>
        <dbReference type="Proteomes" id="UP000034189"/>
    </source>
</evidence>
<evidence type="ECO:0000259" key="4">
    <source>
        <dbReference type="Pfam" id="PF13407"/>
    </source>
</evidence>
<protein>
    <submittedName>
        <fullName evidence="5">LacI family transcriptional regulator</fullName>
    </submittedName>
</protein>
<reference evidence="5 6" key="1">
    <citation type="submission" date="2015-03" db="EMBL/GenBank/DDBJ databases">
        <authorList>
            <person name="Abdul Halim M."/>
        </authorList>
    </citation>
    <scope>NUCLEOTIDE SEQUENCE [LARGE SCALE GENOMIC DNA]</scope>
    <source>
        <strain evidence="5 6">ATCC 35681</strain>
    </source>
</reference>
<dbReference type="RefSeq" id="WP_025693766.1">
    <property type="nucleotide sequence ID" value="NZ_ASQQ01000016.1"/>
</dbReference>
<feature type="domain" description="Periplasmic binding protein" evidence="4">
    <location>
        <begin position="53"/>
        <end position="303"/>
    </location>
</feature>
<proteinExistence type="inferred from homology"/>
<dbReference type="Gene3D" id="3.40.50.2300">
    <property type="match status" value="2"/>
</dbReference>
<dbReference type="GO" id="GO:0030313">
    <property type="term" value="C:cell envelope"/>
    <property type="evidence" value="ECO:0007669"/>
    <property type="project" value="UniProtKB-SubCell"/>
</dbReference>
<dbReference type="AlphaFoldDB" id="A0A0F7F887"/>
<dbReference type="Pfam" id="PF13407">
    <property type="entry name" value="Peripla_BP_4"/>
    <property type="match status" value="1"/>
</dbReference>
<evidence type="ECO:0000256" key="2">
    <source>
        <dbReference type="ARBA" id="ARBA00007639"/>
    </source>
</evidence>
<name>A0A0F7F887_PAEDU</name>
<comment type="similarity">
    <text evidence="2">Belongs to the bacterial solute-binding protein 2 family.</text>
</comment>
<dbReference type="GO" id="GO:0030246">
    <property type="term" value="F:carbohydrate binding"/>
    <property type="evidence" value="ECO:0007669"/>
    <property type="project" value="UniProtKB-ARBA"/>
</dbReference>
<dbReference type="PATRIC" id="fig|1333534.5.peg.963"/>
<dbReference type="HOGENOM" id="CLU_037628_3_3_9"/>